<evidence type="ECO:0000256" key="2">
    <source>
        <dbReference type="ARBA" id="ARBA00022729"/>
    </source>
</evidence>
<dbReference type="EMBL" id="VIWO01000001">
    <property type="protein sequence ID" value="TWF45708.1"/>
    <property type="molecule type" value="Genomic_DNA"/>
</dbReference>
<dbReference type="InterPro" id="IPR051398">
    <property type="entry name" value="Polysacch_Deacetylase"/>
</dbReference>
<evidence type="ECO:0000256" key="1">
    <source>
        <dbReference type="ARBA" id="ARBA00004613"/>
    </source>
</evidence>
<dbReference type="InterPro" id="IPR002509">
    <property type="entry name" value="NODB_dom"/>
</dbReference>
<comment type="subcellular location">
    <subcellularLocation>
        <location evidence="1">Secreted</location>
    </subcellularLocation>
</comment>
<feature type="domain" description="NodB homology" evidence="3">
    <location>
        <begin position="89"/>
        <end position="255"/>
    </location>
</feature>
<evidence type="ECO:0000259" key="3">
    <source>
        <dbReference type="PROSITE" id="PS51677"/>
    </source>
</evidence>
<dbReference type="PANTHER" id="PTHR34216:SF3">
    <property type="entry name" value="POLY-BETA-1,6-N-ACETYL-D-GLUCOSAMINE N-DEACETYLASE"/>
    <property type="match status" value="1"/>
</dbReference>
<dbReference type="RefSeq" id="WP_145665119.1">
    <property type="nucleotide sequence ID" value="NZ_VIWO01000001.1"/>
</dbReference>
<dbReference type="AlphaFoldDB" id="A0A561Q5S1"/>
<dbReference type="Gene3D" id="3.20.20.370">
    <property type="entry name" value="Glycoside hydrolase/deacetylase"/>
    <property type="match status" value="1"/>
</dbReference>
<sequence length="255" mass="28348">MKTKLILLLVACIPICIKTVCQDNNLQREIPILCYHNIFSGSDGKPGPLRISASQLEQQLHALASNGYHSISPDDLLQWMQGRTQLPANPVMITFDDSHLEHFTLAAPLLKQLGFRGAFFVMTVTIGKPHYLSAAQIKTLSDNGHVIGCHTWDHQPLGTGTIDWQQQLTKPKAILEKITGKPVNCFAYPYGEWNIAAIQQIKAHGFTTAFQLSNAQNSQEPRFTIRRMIVAGNWSGTQLLQKMKATFPSTGKTAR</sequence>
<gene>
    <name evidence="4" type="ORF">FHW36_1011639</name>
</gene>
<comment type="caution">
    <text evidence="4">The sequence shown here is derived from an EMBL/GenBank/DDBJ whole genome shotgun (WGS) entry which is preliminary data.</text>
</comment>
<dbReference type="Pfam" id="PF01522">
    <property type="entry name" value="Polysacc_deac_1"/>
    <property type="match status" value="1"/>
</dbReference>
<dbReference type="OrthoDB" id="9778320at2"/>
<dbReference type="GO" id="GO:0016810">
    <property type="term" value="F:hydrolase activity, acting on carbon-nitrogen (but not peptide) bonds"/>
    <property type="evidence" value="ECO:0007669"/>
    <property type="project" value="InterPro"/>
</dbReference>
<dbReference type="Proteomes" id="UP000320811">
    <property type="component" value="Unassembled WGS sequence"/>
</dbReference>
<proteinExistence type="predicted"/>
<accession>A0A561Q5S1</accession>
<protein>
    <submittedName>
        <fullName evidence="4">Peptidoglycan/xylan/chitin deacetylase (PgdA/CDA1 family)</fullName>
    </submittedName>
</protein>
<organism evidence="4 5">
    <name type="scientific">Chitinophaga polysaccharea</name>
    <dbReference type="NCBI Taxonomy" id="1293035"/>
    <lineage>
        <taxon>Bacteria</taxon>
        <taxon>Pseudomonadati</taxon>
        <taxon>Bacteroidota</taxon>
        <taxon>Chitinophagia</taxon>
        <taxon>Chitinophagales</taxon>
        <taxon>Chitinophagaceae</taxon>
        <taxon>Chitinophaga</taxon>
    </lineage>
</organism>
<keyword evidence="5" id="KW-1185">Reference proteome</keyword>
<evidence type="ECO:0000313" key="4">
    <source>
        <dbReference type="EMBL" id="TWF45708.1"/>
    </source>
</evidence>
<dbReference type="PROSITE" id="PS51677">
    <property type="entry name" value="NODB"/>
    <property type="match status" value="1"/>
</dbReference>
<reference evidence="4 5" key="1">
    <citation type="submission" date="2019-06" db="EMBL/GenBank/DDBJ databases">
        <title>Sorghum-associated microbial communities from plants grown in Nebraska, USA.</title>
        <authorList>
            <person name="Schachtman D."/>
        </authorList>
    </citation>
    <scope>NUCLEOTIDE SEQUENCE [LARGE SCALE GENOMIC DNA]</scope>
    <source>
        <strain evidence="4 5">1209</strain>
    </source>
</reference>
<evidence type="ECO:0000313" key="5">
    <source>
        <dbReference type="Proteomes" id="UP000320811"/>
    </source>
</evidence>
<dbReference type="CDD" id="cd10918">
    <property type="entry name" value="CE4_NodB_like_5s_6s"/>
    <property type="match status" value="1"/>
</dbReference>
<dbReference type="InterPro" id="IPR011330">
    <property type="entry name" value="Glyco_hydro/deAcase_b/a-brl"/>
</dbReference>
<dbReference type="GO" id="GO:0005576">
    <property type="term" value="C:extracellular region"/>
    <property type="evidence" value="ECO:0007669"/>
    <property type="project" value="UniProtKB-SubCell"/>
</dbReference>
<name>A0A561Q5S1_9BACT</name>
<dbReference type="GO" id="GO:0005975">
    <property type="term" value="P:carbohydrate metabolic process"/>
    <property type="evidence" value="ECO:0007669"/>
    <property type="project" value="InterPro"/>
</dbReference>
<keyword evidence="2" id="KW-0732">Signal</keyword>
<dbReference type="PANTHER" id="PTHR34216">
    <property type="match status" value="1"/>
</dbReference>
<dbReference type="SUPFAM" id="SSF88713">
    <property type="entry name" value="Glycoside hydrolase/deacetylase"/>
    <property type="match status" value="1"/>
</dbReference>